<organism evidence="2 3">
    <name type="scientific">Dictyobacter halimunensis</name>
    <dbReference type="NCBI Taxonomy" id="3026934"/>
    <lineage>
        <taxon>Bacteria</taxon>
        <taxon>Bacillati</taxon>
        <taxon>Chloroflexota</taxon>
        <taxon>Ktedonobacteria</taxon>
        <taxon>Ktedonobacterales</taxon>
        <taxon>Dictyobacteraceae</taxon>
        <taxon>Dictyobacter</taxon>
    </lineage>
</organism>
<evidence type="ECO:0000256" key="1">
    <source>
        <dbReference type="SAM" id="MobiDB-lite"/>
    </source>
</evidence>
<reference evidence="2 3" key="1">
    <citation type="submission" date="2023-02" db="EMBL/GenBank/DDBJ databases">
        <title>Dictyobacter halimunensis sp. nov., a new member of the class Ktedonobacteria from forest soil in a geothermal area.</title>
        <authorList>
            <person name="Rachmania M.K."/>
            <person name="Ningsih F."/>
            <person name="Sakai Y."/>
            <person name="Yabe S."/>
            <person name="Yokota A."/>
            <person name="Sjamsuridzal W."/>
        </authorList>
    </citation>
    <scope>NUCLEOTIDE SEQUENCE [LARGE SCALE GENOMIC DNA]</scope>
    <source>
        <strain evidence="2 3">S3.2.2.5</strain>
    </source>
</reference>
<feature type="region of interest" description="Disordered" evidence="1">
    <location>
        <begin position="521"/>
        <end position="545"/>
    </location>
</feature>
<name>A0ABQ6FH01_9CHLR</name>
<accession>A0ABQ6FH01</accession>
<feature type="compositionally biased region" description="Pro residues" evidence="1">
    <location>
        <begin position="528"/>
        <end position="544"/>
    </location>
</feature>
<evidence type="ECO:0000313" key="3">
    <source>
        <dbReference type="Proteomes" id="UP001344906"/>
    </source>
</evidence>
<dbReference type="RefSeq" id="WP_338246725.1">
    <property type="nucleotide sequence ID" value="NZ_BSRI01000001.1"/>
</dbReference>
<dbReference type="EMBL" id="BSRI01000001">
    <property type="protein sequence ID" value="GLV53253.1"/>
    <property type="molecule type" value="Genomic_DNA"/>
</dbReference>
<sequence length="668" mass="72451">MPGVPTHFVIADQVFDALRKAGAPQASLLNTRENLSFAYLGAIGASWGDLMAARPEVDTNEPNTFYFQAWLPILKLLSGAAQAGSPAGNGLYQDLKQIRGTLDKLSGVIKDKKKLALLGMLDELDQLNTIIKDVQTLVTSLSGLRDTIGKAIAAGAPAEKIAPANQWQPRDTLHGSHSGRFLQALQELANAGNDDRLKAYALGATIGYAADLCGNPYISNVVGAPYRNHWWRHRWIGTHIDTWVHGYYAAGGSSQVQFDNNDIPTPLYTNWPNLCKANLQQRIELPGIDQDSILQSLHDGVAVPALLPQAFLDYWKQAYKKAYGSTDPTASTGVDDQGLQSAYAMTWLILWLQTSGEAIPCMPPDQSNGPDNCGARPPWVAADGSVVVGGTVTPPPLPKPATDPSIGEVVSGILAAMLGVVQLMTGYVSGGIADIVAAVALVADGETDPDWEQLRCYEGWVMVFFYNLTNALHDMLKWSGLGFPYTQELAHDQFARQFTGKIEPVDAALNTVRSRRRENNTYPAGFWNPPPPPNASNWPNPPTEPLESPAENIYPVDLAWPFHFVDGFQFASTGAPPQQLNPLFSLPGASSPLVRDMDEWQARQGRIDTPDATNTFFGNAVDVSMELILKTQSSELLDWDLDGDPGIGFPTWLLPESGDPRSSAIPEA</sequence>
<protein>
    <submittedName>
        <fullName evidence="2">Uncharacterized protein</fullName>
    </submittedName>
</protein>
<proteinExistence type="predicted"/>
<evidence type="ECO:0000313" key="2">
    <source>
        <dbReference type="EMBL" id="GLV53253.1"/>
    </source>
</evidence>
<keyword evidence="3" id="KW-1185">Reference proteome</keyword>
<comment type="caution">
    <text evidence="2">The sequence shown here is derived from an EMBL/GenBank/DDBJ whole genome shotgun (WGS) entry which is preliminary data.</text>
</comment>
<gene>
    <name evidence="2" type="ORF">KDH_01080</name>
</gene>
<dbReference type="Proteomes" id="UP001344906">
    <property type="component" value="Unassembled WGS sequence"/>
</dbReference>